<dbReference type="EMBL" id="JACJID010000009">
    <property type="protein sequence ID" value="MBA8931671.1"/>
    <property type="molecule type" value="Genomic_DNA"/>
</dbReference>
<evidence type="ECO:0000256" key="1">
    <source>
        <dbReference type="SAM" id="MobiDB-lite"/>
    </source>
</evidence>
<gene>
    <name evidence="2" type="ORF">BC739_008923</name>
</gene>
<keyword evidence="3" id="KW-1185">Reference proteome</keyword>
<organism evidence="2 3">
    <name type="scientific">Kutzneria viridogrisea</name>
    <dbReference type="NCBI Taxonomy" id="47990"/>
    <lineage>
        <taxon>Bacteria</taxon>
        <taxon>Bacillati</taxon>
        <taxon>Actinomycetota</taxon>
        <taxon>Actinomycetes</taxon>
        <taxon>Pseudonocardiales</taxon>
        <taxon>Pseudonocardiaceae</taxon>
        <taxon>Kutzneria</taxon>
    </lineage>
</organism>
<proteinExistence type="predicted"/>
<sequence>MPNLFRQVRTTCEETVNTAEESEKALWEWP</sequence>
<evidence type="ECO:0000313" key="2">
    <source>
        <dbReference type="EMBL" id="MBA8931671.1"/>
    </source>
</evidence>
<protein>
    <submittedName>
        <fullName evidence="2">Uncharacterized protein</fullName>
    </submittedName>
</protein>
<feature type="region of interest" description="Disordered" evidence="1">
    <location>
        <begin position="1"/>
        <end position="30"/>
    </location>
</feature>
<dbReference type="Proteomes" id="UP000517916">
    <property type="component" value="Unassembled WGS sequence"/>
</dbReference>
<feature type="compositionally biased region" description="Basic and acidic residues" evidence="1">
    <location>
        <begin position="21"/>
        <end position="30"/>
    </location>
</feature>
<name>A0ABR6BYI5_9PSEU</name>
<reference evidence="2 3" key="1">
    <citation type="submission" date="2020-08" db="EMBL/GenBank/DDBJ databases">
        <title>Genomic Encyclopedia of Archaeal and Bacterial Type Strains, Phase II (KMG-II): from individual species to whole genera.</title>
        <authorList>
            <person name="Goeker M."/>
        </authorList>
    </citation>
    <scope>NUCLEOTIDE SEQUENCE [LARGE SCALE GENOMIC DNA]</scope>
    <source>
        <strain evidence="2 3">DSM 43850</strain>
    </source>
</reference>
<evidence type="ECO:0000313" key="3">
    <source>
        <dbReference type="Proteomes" id="UP000517916"/>
    </source>
</evidence>
<feature type="compositionally biased region" description="Polar residues" evidence="1">
    <location>
        <begin position="8"/>
        <end position="19"/>
    </location>
</feature>
<comment type="caution">
    <text evidence="2">The sequence shown here is derived from an EMBL/GenBank/DDBJ whole genome shotgun (WGS) entry which is preliminary data.</text>
</comment>
<accession>A0ABR6BYI5</accession>